<keyword evidence="1" id="KW-0812">Transmembrane</keyword>
<evidence type="ECO:0000313" key="3">
    <source>
        <dbReference type="Proteomes" id="UP000054304"/>
    </source>
</evidence>
<dbReference type="AlphaFoldDB" id="A0A0C7NA63"/>
<protein>
    <submittedName>
        <fullName evidence="2">LALA0S08e01618g1_1</fullName>
    </submittedName>
</protein>
<accession>A0A0C7NA63</accession>
<dbReference type="HOGENOM" id="CLU_1305066_0_0_1"/>
<dbReference type="InterPro" id="IPR001142">
    <property type="entry name" value="DUP/COS"/>
</dbReference>
<organism evidence="2 3">
    <name type="scientific">Lachancea lanzarotensis</name>
    <dbReference type="NCBI Taxonomy" id="1245769"/>
    <lineage>
        <taxon>Eukaryota</taxon>
        <taxon>Fungi</taxon>
        <taxon>Dikarya</taxon>
        <taxon>Ascomycota</taxon>
        <taxon>Saccharomycotina</taxon>
        <taxon>Saccharomycetes</taxon>
        <taxon>Saccharomycetales</taxon>
        <taxon>Saccharomycetaceae</taxon>
        <taxon>Lachancea</taxon>
    </lineage>
</organism>
<reference evidence="2 3" key="1">
    <citation type="submission" date="2014-12" db="EMBL/GenBank/DDBJ databases">
        <authorList>
            <person name="Neuveglise Cecile"/>
        </authorList>
    </citation>
    <scope>NUCLEOTIDE SEQUENCE [LARGE SCALE GENOMIC DNA]</scope>
    <source>
        <strain evidence="2 3">CBS 12615</strain>
    </source>
</reference>
<keyword evidence="1" id="KW-1133">Transmembrane helix</keyword>
<dbReference type="Pfam" id="PF00674">
    <property type="entry name" value="DUP"/>
    <property type="match status" value="1"/>
</dbReference>
<dbReference type="GeneID" id="34686905"/>
<feature type="transmembrane region" description="Helical" evidence="1">
    <location>
        <begin position="73"/>
        <end position="91"/>
    </location>
</feature>
<dbReference type="EMBL" id="LN736367">
    <property type="protein sequence ID" value="CEP63402.1"/>
    <property type="molecule type" value="Genomic_DNA"/>
</dbReference>
<name>A0A0C7NA63_9SACH</name>
<keyword evidence="1" id="KW-0472">Membrane</keyword>
<keyword evidence="3" id="KW-1185">Reference proteome</keyword>
<dbReference type="OrthoDB" id="4036062at2759"/>
<evidence type="ECO:0000256" key="1">
    <source>
        <dbReference type="SAM" id="Phobius"/>
    </source>
</evidence>
<dbReference type="Proteomes" id="UP000054304">
    <property type="component" value="Unassembled WGS sequence"/>
</dbReference>
<evidence type="ECO:0000313" key="2">
    <source>
        <dbReference type="EMBL" id="CEP63402.1"/>
    </source>
</evidence>
<sequence length="217" mass="24828">MDYRDTKEQLIETKEGTPDYKLDYGPLPRDTFISKLSWRLEVGKWTYATVLLTLIAYGTLVMFGFWIDIGAGMVVSIVGSVPTLVLIAHIIESSEKGWNDRSVRSWMVEIININPGEDLNKWDLIAAKLNIILHENGETATRYYFYDGRHCLFRFTDKYATSNSENFGERSRLAVPFIKAAVDQYMEHIDEQFRQVTLGSSSGRVKDALQDVDKKAK</sequence>
<proteinExistence type="predicted"/>
<feature type="transmembrane region" description="Helical" evidence="1">
    <location>
        <begin position="45"/>
        <end position="67"/>
    </location>
</feature>
<dbReference type="RefSeq" id="XP_022629619.1">
    <property type="nucleotide sequence ID" value="XM_022770995.1"/>
</dbReference>
<gene>
    <name evidence="2" type="ORF">LALA0_S08e01618g</name>
</gene>